<dbReference type="Gene3D" id="3.20.20.80">
    <property type="entry name" value="Glycosidases"/>
    <property type="match status" value="1"/>
</dbReference>
<dbReference type="Gene3D" id="3.30.379.10">
    <property type="entry name" value="Chitobiase/beta-hexosaminidase domain 2-like"/>
    <property type="match status" value="1"/>
</dbReference>
<dbReference type="InterPro" id="IPR015883">
    <property type="entry name" value="Glyco_hydro_20_cat"/>
</dbReference>
<evidence type="ECO:0000256" key="2">
    <source>
        <dbReference type="ARBA" id="ARBA00022801"/>
    </source>
</evidence>
<sequence length="634" mass="71965">MLMQAVNEKPFTVPELKTWKGGDGVFAPTRITYEKADAMMLETLQRFADDYATMFGRRLPIVKGKAKKGDIAFAVKAQKGSNAESYAITIGESAKVTAPSGKGLFWATRTILQIAEQSVAHTLPCGALTDSPDYAVRGFMLDCGRKFFPMRSLRQYVKLMSYYKMNTFHLHLTDCGFKQFFDNDWMKTQAAFRLECDTYPGLTARDGFYTKKEFIELQKYADSLGVEIIPEIDVPAHSLAITKYRPDLASKEYGMDHLDLFNPDTYTFLDGLFKEYLEGPEPVFRSKWVHIGTDEYSNKTVELREKFRYFTDRYIRYVESFGKKAMIWGQQTHAYGKTPIKVKDVLMQLWSNDYAKPEDMVKLGYDVVSIPDGDVYIVPKAGYYYDYLENERLYNKWTPANVYGVVFPERHPQIKGGMFAVWNDIVGNGVSLQDVYHRVLPSMQTLATKMWTGAKPTFSYAEFKEKCLGLSEAVGQSVLGRHGADFKLELAQVTPGQETGVQQMGWNYRVEFDIDARVEAPGTVLFESAESKFYLADPVSGFLGFSRDGYLYNFGVNFYPGEKAHVAIEGTSESTVLYLNGKKVSTLDVKKMNFGKRGDMYYLRTLVFPLQKAGQFKSAISNLKVTHLKAAETK</sequence>
<keyword evidence="3" id="KW-0326">Glycosidase</keyword>
<dbReference type="EMBL" id="AP035787">
    <property type="protein sequence ID" value="BFO76392.1"/>
    <property type="molecule type" value="Genomic_DNA"/>
</dbReference>
<name>A0AB33JA32_9BACT</name>
<dbReference type="AlphaFoldDB" id="A0AB33JA32"/>
<dbReference type="InterPro" id="IPR025705">
    <property type="entry name" value="Beta_hexosaminidase_sua/sub"/>
</dbReference>
<dbReference type="InterPro" id="IPR017853">
    <property type="entry name" value="GH"/>
</dbReference>
<dbReference type="InterPro" id="IPR052764">
    <property type="entry name" value="GH20_Enzymes"/>
</dbReference>
<dbReference type="GO" id="GO:0004563">
    <property type="term" value="F:beta-N-acetylhexosaminidase activity"/>
    <property type="evidence" value="ECO:0007669"/>
    <property type="project" value="InterPro"/>
</dbReference>
<evidence type="ECO:0000256" key="1">
    <source>
        <dbReference type="ARBA" id="ARBA00006285"/>
    </source>
</evidence>
<dbReference type="PANTHER" id="PTHR43678:SF1">
    <property type="entry name" value="BETA-N-ACETYLHEXOSAMINIDASE"/>
    <property type="match status" value="1"/>
</dbReference>
<dbReference type="InterPro" id="IPR029018">
    <property type="entry name" value="Hex-like_dom2"/>
</dbReference>
<accession>A0AB33JA32</accession>
<proteinExistence type="inferred from homology"/>
<dbReference type="GO" id="GO:0005975">
    <property type="term" value="P:carbohydrate metabolic process"/>
    <property type="evidence" value="ECO:0007669"/>
    <property type="project" value="InterPro"/>
</dbReference>
<gene>
    <name evidence="7" type="ORF">GTC17259_14420</name>
</gene>
<feature type="domain" description="Beta-hexosaminidase bacterial type N-terminal" evidence="6">
    <location>
        <begin position="10"/>
        <end position="130"/>
    </location>
</feature>
<evidence type="ECO:0000256" key="4">
    <source>
        <dbReference type="PIRSR" id="PIRSR625705-1"/>
    </source>
</evidence>
<dbReference type="CDD" id="cd06564">
    <property type="entry name" value="GH20_DspB_LnbB-like"/>
    <property type="match status" value="1"/>
</dbReference>
<keyword evidence="2" id="KW-0378">Hydrolase</keyword>
<dbReference type="Pfam" id="PF02838">
    <property type="entry name" value="Glyco_hydro_20b"/>
    <property type="match status" value="1"/>
</dbReference>
<protein>
    <submittedName>
        <fullName evidence="7">Family 20 glycosylhydrolase</fullName>
    </submittedName>
</protein>
<dbReference type="SUPFAM" id="SSF51445">
    <property type="entry name" value="(Trans)glycosidases"/>
    <property type="match status" value="1"/>
</dbReference>
<evidence type="ECO:0000259" key="6">
    <source>
        <dbReference type="Pfam" id="PF02838"/>
    </source>
</evidence>
<dbReference type="InterPro" id="IPR015882">
    <property type="entry name" value="HEX_bac_N"/>
</dbReference>
<evidence type="ECO:0000256" key="3">
    <source>
        <dbReference type="ARBA" id="ARBA00023295"/>
    </source>
</evidence>
<evidence type="ECO:0000259" key="5">
    <source>
        <dbReference type="Pfam" id="PF00728"/>
    </source>
</evidence>
<evidence type="ECO:0000313" key="7">
    <source>
        <dbReference type="EMBL" id="BFO76392.1"/>
    </source>
</evidence>
<dbReference type="PANTHER" id="PTHR43678">
    <property type="entry name" value="PUTATIVE (AFU_ORTHOLOGUE AFUA_2G00640)-RELATED"/>
    <property type="match status" value="1"/>
</dbReference>
<reference evidence="7" key="1">
    <citation type="submission" date="2024-07" db="EMBL/GenBank/DDBJ databases">
        <title>Complete genome sequence of Prevotella sp. YM-2024 GTC17259.</title>
        <authorList>
            <person name="Hayashi M."/>
            <person name="Muto Y."/>
            <person name="Tanaka K."/>
            <person name="Niwa H."/>
        </authorList>
    </citation>
    <scope>NUCLEOTIDE SEQUENCE</scope>
    <source>
        <strain evidence="7">GTC17259</strain>
    </source>
</reference>
<dbReference type="PRINTS" id="PR00738">
    <property type="entry name" value="GLHYDRLASE20"/>
</dbReference>
<feature type="active site" description="Proton donor" evidence="4">
    <location>
        <position position="295"/>
    </location>
</feature>
<feature type="domain" description="Glycoside hydrolase family 20 catalytic" evidence="5">
    <location>
        <begin position="134"/>
        <end position="453"/>
    </location>
</feature>
<organism evidence="7">
    <name type="scientific">Prevotella sp. GTC17259</name>
    <dbReference type="NCBI Taxonomy" id="3236795"/>
    <lineage>
        <taxon>Bacteria</taxon>
        <taxon>Pseudomonadati</taxon>
        <taxon>Bacteroidota</taxon>
        <taxon>Bacteroidia</taxon>
        <taxon>Bacteroidales</taxon>
        <taxon>Prevotellaceae</taxon>
        <taxon>Prevotella</taxon>
    </lineage>
</organism>
<dbReference type="Pfam" id="PF00728">
    <property type="entry name" value="Glyco_hydro_20"/>
    <property type="match status" value="1"/>
</dbReference>
<dbReference type="SUPFAM" id="SSF55545">
    <property type="entry name" value="beta-N-acetylhexosaminidase-like domain"/>
    <property type="match status" value="1"/>
</dbReference>
<comment type="similarity">
    <text evidence="1">Belongs to the glycosyl hydrolase 20 family.</text>
</comment>